<feature type="region of interest" description="Disordered" evidence="1">
    <location>
        <begin position="121"/>
        <end position="183"/>
    </location>
</feature>
<dbReference type="AlphaFoldDB" id="A0A2I2FHX5"/>
<dbReference type="GeneID" id="36518853"/>
<dbReference type="Proteomes" id="UP000234585">
    <property type="component" value="Unassembled WGS sequence"/>
</dbReference>
<proteinExistence type="predicted"/>
<evidence type="ECO:0000256" key="1">
    <source>
        <dbReference type="SAM" id="MobiDB-lite"/>
    </source>
</evidence>
<evidence type="ECO:0000313" key="3">
    <source>
        <dbReference type="Proteomes" id="UP000234585"/>
    </source>
</evidence>
<reference evidence="2 3" key="1">
    <citation type="submission" date="2017-12" db="EMBL/GenBank/DDBJ databases">
        <authorList>
            <consortium name="DOE Joint Genome Institute"/>
            <person name="Haridas S."/>
            <person name="Kjaerbolling I."/>
            <person name="Vesth T.C."/>
            <person name="Frisvad J.C."/>
            <person name="Nybo J.L."/>
            <person name="Theobald S."/>
            <person name="Kuo A."/>
            <person name="Bowyer P."/>
            <person name="Matsuda Y."/>
            <person name="Mondo S."/>
            <person name="Lyhne E.K."/>
            <person name="Kogle M.E."/>
            <person name="Clum A."/>
            <person name="Lipzen A."/>
            <person name="Salamov A."/>
            <person name="Ngan C.Y."/>
            <person name="Daum C."/>
            <person name="Chiniquy J."/>
            <person name="Barry K."/>
            <person name="LaButti K."/>
            <person name="Simmons B.A."/>
            <person name="Magnuson J.K."/>
            <person name="Mortensen U.H."/>
            <person name="Larsen T.O."/>
            <person name="Grigoriev I.V."/>
            <person name="Baker S.E."/>
            <person name="Andersen M.R."/>
            <person name="Nordberg H.P."/>
            <person name="Cantor M.N."/>
            <person name="Hua S.X."/>
        </authorList>
    </citation>
    <scope>NUCLEOTIDE SEQUENCE [LARGE SCALE GENOMIC DNA]</scope>
    <source>
        <strain evidence="2 3">CBS 102.13</strain>
    </source>
</reference>
<name>A0A2I2FHX5_ASPCN</name>
<feature type="region of interest" description="Disordered" evidence="1">
    <location>
        <begin position="1"/>
        <end position="109"/>
    </location>
</feature>
<feature type="compositionally biased region" description="Low complexity" evidence="1">
    <location>
        <begin position="93"/>
        <end position="109"/>
    </location>
</feature>
<organism evidence="2 3">
    <name type="scientific">Aspergillus candidus</name>
    <dbReference type="NCBI Taxonomy" id="41067"/>
    <lineage>
        <taxon>Eukaryota</taxon>
        <taxon>Fungi</taxon>
        <taxon>Dikarya</taxon>
        <taxon>Ascomycota</taxon>
        <taxon>Pezizomycotina</taxon>
        <taxon>Eurotiomycetes</taxon>
        <taxon>Eurotiomycetidae</taxon>
        <taxon>Eurotiales</taxon>
        <taxon>Aspergillaceae</taxon>
        <taxon>Aspergillus</taxon>
        <taxon>Aspergillus subgen. Circumdati</taxon>
    </lineage>
</organism>
<feature type="compositionally biased region" description="Polar residues" evidence="1">
    <location>
        <begin position="159"/>
        <end position="171"/>
    </location>
</feature>
<protein>
    <submittedName>
        <fullName evidence="2">Uncharacterized protein</fullName>
    </submittedName>
</protein>
<feature type="compositionally biased region" description="Pro residues" evidence="1">
    <location>
        <begin position="24"/>
        <end position="36"/>
    </location>
</feature>
<dbReference type="EMBL" id="KZ559125">
    <property type="protein sequence ID" value="PLB40237.1"/>
    <property type="molecule type" value="Genomic_DNA"/>
</dbReference>
<keyword evidence="3" id="KW-1185">Reference proteome</keyword>
<dbReference type="RefSeq" id="XP_024674249.1">
    <property type="nucleotide sequence ID" value="XM_024811693.1"/>
</dbReference>
<evidence type="ECO:0000313" key="2">
    <source>
        <dbReference type="EMBL" id="PLB40237.1"/>
    </source>
</evidence>
<accession>A0A2I2FHX5</accession>
<gene>
    <name evidence="2" type="ORF">BDW47DRAFT_101636</name>
</gene>
<feature type="compositionally biased region" description="Low complexity" evidence="1">
    <location>
        <begin position="42"/>
        <end position="62"/>
    </location>
</feature>
<sequence>MMDYQKHPPPHPAYAHDPRVVLAPPRPFGAPPPPSPPRRHQPQQLQPQQLQPQSPQPHLQPQSQPPPQTTYYDPFSNRREITAPRGYNPYTPSPSTSSSSASSSPSVLAATWTPSEPIYASYRTDRGGLVPAPVAVNHGSGRRKAQPGDGRRREKGHSRGSQSLSHGQSRYRTGGFFSSLVLS</sequence>